<evidence type="ECO:0000256" key="7">
    <source>
        <dbReference type="ARBA" id="ARBA00022833"/>
    </source>
</evidence>
<evidence type="ECO:0000256" key="1">
    <source>
        <dbReference type="ARBA" id="ARBA00004123"/>
    </source>
</evidence>
<reference evidence="15" key="1">
    <citation type="journal article" date="2021" name="Proc. Natl. Acad. Sci. U.S.A.">
        <title>Three genomes in the algal genus Volvox reveal the fate of a haploid sex-determining region after a transition to homothallism.</title>
        <authorList>
            <person name="Yamamoto K."/>
            <person name="Hamaji T."/>
            <person name="Kawai-Toyooka H."/>
            <person name="Matsuzaki R."/>
            <person name="Takahashi F."/>
            <person name="Nishimura Y."/>
            <person name="Kawachi M."/>
            <person name="Noguchi H."/>
            <person name="Minakuchi Y."/>
            <person name="Umen J.G."/>
            <person name="Toyoda A."/>
            <person name="Nozaki H."/>
        </authorList>
    </citation>
    <scope>NUCLEOTIDE SEQUENCE</scope>
    <source>
        <strain evidence="15">NIES-3785</strain>
    </source>
</reference>
<feature type="region of interest" description="Disordered" evidence="13">
    <location>
        <begin position="771"/>
        <end position="799"/>
    </location>
</feature>
<comment type="similarity">
    <text evidence="2 12">Belongs to the RPAP2 family.</text>
</comment>
<feature type="compositionally biased region" description="Basic and acidic residues" evidence="13">
    <location>
        <begin position="1046"/>
        <end position="1057"/>
    </location>
</feature>
<evidence type="ECO:0000256" key="2">
    <source>
        <dbReference type="ARBA" id="ARBA00005676"/>
    </source>
</evidence>
<dbReference type="Proteomes" id="UP000722791">
    <property type="component" value="Unassembled WGS sequence"/>
</dbReference>
<evidence type="ECO:0000256" key="8">
    <source>
        <dbReference type="ARBA" id="ARBA00022912"/>
    </source>
</evidence>
<feature type="compositionally biased region" description="Basic and acidic residues" evidence="13">
    <location>
        <begin position="1385"/>
        <end position="1396"/>
    </location>
</feature>
<proteinExistence type="inferred from homology"/>
<protein>
    <recommendedName>
        <fullName evidence="3">protein-serine/threonine phosphatase</fullName>
        <ecNumber evidence="3">3.1.3.16</ecNumber>
    </recommendedName>
</protein>
<feature type="region of interest" description="Disordered" evidence="13">
    <location>
        <begin position="181"/>
        <end position="217"/>
    </location>
</feature>
<feature type="compositionally biased region" description="Low complexity" evidence="13">
    <location>
        <begin position="638"/>
        <end position="650"/>
    </location>
</feature>
<keyword evidence="6" id="KW-0378">Hydrolase</keyword>
<evidence type="ECO:0000313" key="15">
    <source>
        <dbReference type="EMBL" id="GIM16385.1"/>
    </source>
</evidence>
<evidence type="ECO:0000256" key="6">
    <source>
        <dbReference type="ARBA" id="ARBA00022801"/>
    </source>
</evidence>
<evidence type="ECO:0000256" key="4">
    <source>
        <dbReference type="ARBA" id="ARBA00022723"/>
    </source>
</evidence>
<comment type="subcellular location">
    <subcellularLocation>
        <location evidence="1">Nucleus</location>
    </subcellularLocation>
</comment>
<dbReference type="InterPro" id="IPR038534">
    <property type="entry name" value="Rtr1/RPAP2_sf"/>
</dbReference>
<dbReference type="GO" id="GO:0043175">
    <property type="term" value="F:RNA polymerase core enzyme binding"/>
    <property type="evidence" value="ECO:0007669"/>
    <property type="project" value="InterPro"/>
</dbReference>
<keyword evidence="9" id="KW-0539">Nucleus</keyword>
<dbReference type="GO" id="GO:0005634">
    <property type="term" value="C:nucleus"/>
    <property type="evidence" value="ECO:0007669"/>
    <property type="project" value="UniProtKB-SubCell"/>
</dbReference>
<feature type="region of interest" description="Disordered" evidence="13">
    <location>
        <begin position="1463"/>
        <end position="1482"/>
    </location>
</feature>
<gene>
    <name evidence="15" type="ORF">Vretimale_19052</name>
</gene>
<feature type="region of interest" description="Disordered" evidence="13">
    <location>
        <begin position="403"/>
        <end position="467"/>
    </location>
</feature>
<comment type="catalytic activity">
    <reaction evidence="10">
        <text>O-phospho-L-seryl-[protein] + H2O = L-seryl-[protein] + phosphate</text>
        <dbReference type="Rhea" id="RHEA:20629"/>
        <dbReference type="Rhea" id="RHEA-COMP:9863"/>
        <dbReference type="Rhea" id="RHEA-COMP:11604"/>
        <dbReference type="ChEBI" id="CHEBI:15377"/>
        <dbReference type="ChEBI" id="CHEBI:29999"/>
        <dbReference type="ChEBI" id="CHEBI:43474"/>
        <dbReference type="ChEBI" id="CHEBI:83421"/>
        <dbReference type="EC" id="3.1.3.16"/>
    </reaction>
</comment>
<keyword evidence="5" id="KW-0863">Zinc-finger</keyword>
<dbReference type="PANTHER" id="PTHR14732:SF0">
    <property type="entry name" value="RNA POLYMERASE II SUBUNIT B1 CTD PHOSPHATASE RPAP2-RELATED"/>
    <property type="match status" value="1"/>
</dbReference>
<dbReference type="PANTHER" id="PTHR14732">
    <property type="entry name" value="RNA POLYMERASE II SUBUNIT B1 CTD PHOSPHATASE RPAP2-RELATED"/>
    <property type="match status" value="1"/>
</dbReference>
<feature type="region of interest" description="Disordered" evidence="13">
    <location>
        <begin position="12"/>
        <end position="103"/>
    </location>
</feature>
<evidence type="ECO:0000256" key="13">
    <source>
        <dbReference type="SAM" id="MobiDB-lite"/>
    </source>
</evidence>
<feature type="region of interest" description="Disordered" evidence="13">
    <location>
        <begin position="502"/>
        <end position="562"/>
    </location>
</feature>
<feature type="domain" description="RTR1-type" evidence="14">
    <location>
        <begin position="250"/>
        <end position="334"/>
    </location>
</feature>
<evidence type="ECO:0000313" key="16">
    <source>
        <dbReference type="Proteomes" id="UP000722791"/>
    </source>
</evidence>
<feature type="compositionally biased region" description="Gly residues" evidence="13">
    <location>
        <begin position="537"/>
        <end position="546"/>
    </location>
</feature>
<evidence type="ECO:0000256" key="5">
    <source>
        <dbReference type="ARBA" id="ARBA00022771"/>
    </source>
</evidence>
<evidence type="ECO:0000256" key="9">
    <source>
        <dbReference type="ARBA" id="ARBA00023242"/>
    </source>
</evidence>
<feature type="compositionally biased region" description="Low complexity" evidence="13">
    <location>
        <begin position="1196"/>
        <end position="1214"/>
    </location>
</feature>
<dbReference type="EMBL" id="BNCQ01000078">
    <property type="protein sequence ID" value="GIM16385.1"/>
    <property type="molecule type" value="Genomic_DNA"/>
</dbReference>
<feature type="compositionally biased region" description="Acidic residues" evidence="13">
    <location>
        <begin position="991"/>
        <end position="1008"/>
    </location>
</feature>
<dbReference type="InterPro" id="IPR007308">
    <property type="entry name" value="Rtr1/RPAP2_dom"/>
</dbReference>
<dbReference type="Gene3D" id="1.25.40.820">
    <property type="match status" value="1"/>
</dbReference>
<dbReference type="GO" id="GO:0005737">
    <property type="term" value="C:cytoplasm"/>
    <property type="evidence" value="ECO:0007669"/>
    <property type="project" value="TreeGrafter"/>
</dbReference>
<dbReference type="GO" id="GO:0008420">
    <property type="term" value="F:RNA polymerase II CTD heptapeptide repeat phosphatase activity"/>
    <property type="evidence" value="ECO:0007669"/>
    <property type="project" value="InterPro"/>
</dbReference>
<feature type="compositionally biased region" description="Low complexity" evidence="13">
    <location>
        <begin position="675"/>
        <end position="687"/>
    </location>
</feature>
<feature type="region of interest" description="Disordered" evidence="13">
    <location>
        <begin position="1042"/>
        <end position="1119"/>
    </location>
</feature>
<feature type="compositionally biased region" description="Basic and acidic residues" evidence="13">
    <location>
        <begin position="1264"/>
        <end position="1273"/>
    </location>
</feature>
<feature type="region of interest" description="Disordered" evidence="13">
    <location>
        <begin position="1153"/>
        <end position="1294"/>
    </location>
</feature>
<feature type="region of interest" description="Disordered" evidence="13">
    <location>
        <begin position="866"/>
        <end position="1018"/>
    </location>
</feature>
<accession>A0A8J4GYE4</accession>
<feature type="compositionally biased region" description="Basic and acidic residues" evidence="13">
    <location>
        <begin position="415"/>
        <end position="424"/>
    </location>
</feature>
<evidence type="ECO:0000256" key="10">
    <source>
        <dbReference type="ARBA" id="ARBA00047761"/>
    </source>
</evidence>
<name>A0A8J4GYE4_9CHLO</name>
<sequence length="1709" mass="175858">MDVFLPLLLYDDPEDETVVPAPGTDKDLSGNKFGVQRNNEQAHVVAQSAVSPSPGHGSATDASSDSPAVAAGGQGSDFLRTKQPKSSGKQNPNPVPGSHGIYSTCTSSAAGSATIGTPAIRRAADATTTSAKAGCPSPGPSHSSSSLQCITTCSSSLASSAPASADGVVASNQLTDGAATLGTGNVGGSRHAVANDAKNKERKETDREKEEEVPPLDSLDDFEARRRRAVFTAMLLLLEHGARDAEHLSHLVAAMSGEELQQVAEERALAGRCGNPLCDAVHFVAQSPPPRRRWDPFAGFVEPPPPSHFCSAGCELLIESYASQLGDNPLERLKPGVREMLAVSHVPRRPGLENVAAQGGGVPTMMAEIRERDPTAAVAEAVAAGQELESLAAAACADCGGGGGSSGAVEGYTPRAERSRKPLPVDRPQFSAGATPPNLKPSLRKQSSLMVSKGGGGQRIPKGSADIESEAATTAVTVAPGAVPAGREQKRVTFGPKIEYQMPAQLSRRKDPASSQAASRPTEQSVLVFDVDEDGADGGGSGGGGTEARAGRQHVPRQGDAAKAEAQVAAAAAVGLRGTLRVAEAAELVQEAVEAEAGWSTVLTDEELAATMREKAVPSAVPRAMKLWFPPAAGGTGISRRTAAAGAAQRQRQRQRQRSKPTVQAAGAPPPPDPAATDATSTATAPPSSRPDRNLATTACESAASASKSSGHATEPELIQDQTRNAVEVEARSGASSRTRAEAEGGLGPLKASETAATGAGTVLEVGTGTGSGRTTGQGQPFRSGLPASASGGLRRFLPNTGKNRRKVVFLDTACSGREQGQVQGRGREVGWSWAQEGEEAMDTAVKAVAPAAPIVAVGLEAAAGGPTEAATESPTHKAHHPMTEAIGERSREEAAPSARDPATASESYPLLQETPAAVSASTSIDPKPGKALRNTGWPVTDPWAPWAQPPPGSAGASSGTSNVHVVHIRSDKRSAGGGVPIPPENQPYFPEEEGGGEEGEEHELEEEQFAHDDRDADELADELYAGTLAGADEEVEVEELGLEGGLKEHEVEERTGRGGRGISAKLSRGLAARSRQDRRGARAAGNDGSVDGGRGSWWKMERQRQQQQSRKLQEEQNTRVVATGMAAAAATTVAATSRGTASVLPQLLQPPMAAGAAGDAGSVRESTGGATTNTNTAAVAHSVRTGDLPGSADEPSQQLQQQPEPGQCQQHQQASLPMEGVLQGGGRGEGEVPDIPLPPPDSSHRVLSVLPPQHPQSHHLHHRDGDRDSQRQDRHHNHHPDHSRQEATSQEVCGDSVVKVKTYADGAEDTTRAATCSVPTLSAGTASPSRGGAGEPEPGLGPGSASLGAEPAAEAAPPPLALSCPRAFPQRRLSVEAAAADNGGGRDADGGDNGHEMMGGDECNGNGGTSPVVATSGAGIDVGLGACDAGDPNGGADSAEGEADGLIGEGEAALEPWMLRDDLDSLSGDDDDGGSSASSSADDCNYTSMLPYFHRTTQHYHTVLSPYNQVQTALVGWVNSRTVAFVVGIGLGPLQDPGPALSDGEYAEEGAEGVPTTPVLQARGVLLQLLAGPVRECCSQLAVRVAQSDLDRKLTALVSSFRLSGPVPSFKQPQWMLLSLALLHALSVHHIPALRTSLCAPPPTPAASGAAGIAANTLSDAGNAPAPPPLRAGGVLRSHPRLVAFMARIGFDVHYLSALVDLLTSPEF</sequence>
<evidence type="ECO:0000256" key="11">
    <source>
        <dbReference type="ARBA" id="ARBA00048336"/>
    </source>
</evidence>
<feature type="region of interest" description="Disordered" evidence="13">
    <location>
        <begin position="1378"/>
        <end position="1410"/>
    </location>
</feature>
<evidence type="ECO:0000256" key="12">
    <source>
        <dbReference type="PROSITE-ProRule" id="PRU00812"/>
    </source>
</evidence>
<keyword evidence="7" id="KW-0862">Zinc</keyword>
<feature type="compositionally biased region" description="Low complexity" evidence="13">
    <location>
        <begin position="1154"/>
        <end position="1179"/>
    </location>
</feature>
<dbReference type="InterPro" id="IPR039693">
    <property type="entry name" value="Rtr1/RPAP2"/>
</dbReference>
<keyword evidence="4" id="KW-0479">Metal-binding</keyword>
<comment type="catalytic activity">
    <reaction evidence="11">
        <text>O-phospho-L-threonyl-[protein] + H2O = L-threonyl-[protein] + phosphate</text>
        <dbReference type="Rhea" id="RHEA:47004"/>
        <dbReference type="Rhea" id="RHEA-COMP:11060"/>
        <dbReference type="Rhea" id="RHEA-COMP:11605"/>
        <dbReference type="ChEBI" id="CHEBI:15377"/>
        <dbReference type="ChEBI" id="CHEBI:30013"/>
        <dbReference type="ChEBI" id="CHEBI:43474"/>
        <dbReference type="ChEBI" id="CHEBI:61977"/>
        <dbReference type="EC" id="3.1.3.16"/>
    </reaction>
</comment>
<dbReference type="EC" id="3.1.3.16" evidence="3"/>
<feature type="compositionally biased region" description="Polar residues" evidence="13">
    <location>
        <begin position="513"/>
        <end position="525"/>
    </location>
</feature>
<evidence type="ECO:0000259" key="14">
    <source>
        <dbReference type="PROSITE" id="PS51479"/>
    </source>
</evidence>
<comment type="caution">
    <text evidence="15">The sequence shown here is derived from an EMBL/GenBank/DDBJ whole genome shotgun (WGS) entry which is preliminary data.</text>
</comment>
<feature type="compositionally biased region" description="Basic and acidic residues" evidence="13">
    <location>
        <begin position="197"/>
        <end position="212"/>
    </location>
</feature>
<feature type="region of interest" description="Disordered" evidence="13">
    <location>
        <begin position="632"/>
        <end position="753"/>
    </location>
</feature>
<feature type="compositionally biased region" description="Low complexity" evidence="13">
    <location>
        <begin position="696"/>
        <end position="713"/>
    </location>
</feature>
<dbReference type="GO" id="GO:0008270">
    <property type="term" value="F:zinc ion binding"/>
    <property type="evidence" value="ECO:0007669"/>
    <property type="project" value="UniProtKB-KW"/>
</dbReference>
<keyword evidence="8" id="KW-0904">Protein phosphatase</keyword>
<organism evidence="15 16">
    <name type="scientific">Volvox reticuliferus</name>
    <dbReference type="NCBI Taxonomy" id="1737510"/>
    <lineage>
        <taxon>Eukaryota</taxon>
        <taxon>Viridiplantae</taxon>
        <taxon>Chlorophyta</taxon>
        <taxon>core chlorophytes</taxon>
        <taxon>Chlorophyceae</taxon>
        <taxon>CS clade</taxon>
        <taxon>Chlamydomonadales</taxon>
        <taxon>Volvocaceae</taxon>
        <taxon>Volvox</taxon>
    </lineage>
</organism>
<dbReference type="PROSITE" id="PS51479">
    <property type="entry name" value="ZF_RTR1"/>
    <property type="match status" value="1"/>
</dbReference>
<feature type="region of interest" description="Disordered" evidence="13">
    <location>
        <begin position="1321"/>
        <end position="1365"/>
    </location>
</feature>
<evidence type="ECO:0000256" key="3">
    <source>
        <dbReference type="ARBA" id="ARBA00013081"/>
    </source>
</evidence>
<feature type="compositionally biased region" description="Low complexity" evidence="13">
    <location>
        <begin position="1336"/>
        <end position="1356"/>
    </location>
</feature>